<feature type="domain" description="Ig-like" evidence="9">
    <location>
        <begin position="249"/>
        <end position="341"/>
    </location>
</feature>
<name>A0A2H8TGU6_9HEMI</name>
<gene>
    <name evidence="10" type="primary">IGSF9B</name>
</gene>
<evidence type="ECO:0000256" key="4">
    <source>
        <dbReference type="ARBA" id="ARBA00023136"/>
    </source>
</evidence>
<dbReference type="GO" id="GO:0016020">
    <property type="term" value="C:membrane"/>
    <property type="evidence" value="ECO:0007669"/>
    <property type="project" value="UniProtKB-SubCell"/>
</dbReference>
<keyword evidence="5" id="KW-1015">Disulfide bond</keyword>
<dbReference type="Pfam" id="PF07686">
    <property type="entry name" value="V-set"/>
    <property type="match status" value="1"/>
</dbReference>
<reference evidence="10" key="1">
    <citation type="submission" date="2017-10" db="EMBL/GenBank/DDBJ databases">
        <title>Transcriptome Assembly of Sugarcane Aphid Adults.</title>
        <authorList>
            <person name="Scully E.D."/>
            <person name="Palmer N.A."/>
            <person name="Geib S.M."/>
            <person name="Sarath G."/>
            <person name="Sattler S.E."/>
        </authorList>
    </citation>
    <scope>NUCLEOTIDE SEQUENCE</scope>
    <source>
        <tissue evidence="10">Whole body</tissue>
    </source>
</reference>
<keyword evidence="4 7" id="KW-0472">Membrane</keyword>
<evidence type="ECO:0000313" key="10">
    <source>
        <dbReference type="EMBL" id="MBW13347.1"/>
    </source>
</evidence>
<dbReference type="CDD" id="cd00096">
    <property type="entry name" value="Ig"/>
    <property type="match status" value="1"/>
</dbReference>
<feature type="transmembrane region" description="Helical" evidence="7">
    <location>
        <begin position="658"/>
        <end position="678"/>
    </location>
</feature>
<keyword evidence="8" id="KW-0732">Signal</keyword>
<dbReference type="PANTHER" id="PTHR23278">
    <property type="entry name" value="SIDESTEP PROTEIN"/>
    <property type="match status" value="1"/>
</dbReference>
<evidence type="ECO:0000256" key="3">
    <source>
        <dbReference type="ARBA" id="ARBA00022989"/>
    </source>
</evidence>
<feature type="domain" description="Ig-like" evidence="9">
    <location>
        <begin position="445"/>
        <end position="532"/>
    </location>
</feature>
<accession>A0A2H8TGU6</accession>
<evidence type="ECO:0000256" key="1">
    <source>
        <dbReference type="ARBA" id="ARBA00004167"/>
    </source>
</evidence>
<feature type="region of interest" description="Disordered" evidence="6">
    <location>
        <begin position="766"/>
        <end position="833"/>
    </location>
</feature>
<evidence type="ECO:0000256" key="8">
    <source>
        <dbReference type="SAM" id="SignalP"/>
    </source>
</evidence>
<sequence length="862" mass="94895">MEADLRILLVVWILSTMGASPELASEVTVPLVPVDAVEGRSVKFPCDVSSPNPADKVYMVFWFKDDSGVPLYSFDVRGMPLDQAHHYSAPDVFGNRASFRTVTDPACLLVDEVHRNDEGVYRCRVDFRNSATKSFRYNLSVIVPPEHPVVFDRFGRPLNMTVGPLDEGDGIALICRVMGGNPPPLVVWLKNNQVVDGECEHRSINLMENRLHWPSVSRQDFGSVFTCRASNTKLMDPRQASVVLDLRLPPLTVTFSVMDDVLVADRRYDIQCHSAGSRPPASITWYRNDKKLPKIKQDDVKENVTSSEMTFIPTTDDNGKSITCRAENPQVPNMALEENFILKVVFAPIVSLRLGNSIDPNGIKEGDDVYFDCHVKANPPSTKLTWYHNGATLNLNSSSRTMKSDNNLVLQRVTRNVAGRYACRATNSEGESFSNELSLRIKYAPGCRTDRVMVIGASRGESMNVPCEVDADPPAKGFRWKFNNSGETIDIGPERYISNGTFSVLRYTPVADLDYGTLSCWATNGVGHQSVPCLFQMVAAGKPQSVHNCTIQNNTDGAVEIQCEPGYDGGLQQVFVLEVFAENLDSQTDGKELFRNMTDRMSPRFSLGKVALGVLYTAQMYAVNAKGKSTAVILPKFSFPSSENQMGFGVEVLKVSPMVITIVSVCLLLIVLAIIVLVKLKTANSRKRNSRQPAGGDKQVIVHQRSNGQVASSILETDTDPDLIQVKYDPSDAPKLRNGGVQFLDDAHDPSVAGWIAANAAVAQTTSQLPLSSPSSSSTGTLRRGAGTANNDRQPPPPPVDAVRRWNDVTPKPFSYTHHHQHQQSPQPSHHVRVRLDPNELDGADIKEKLMMSSGHIPESCV</sequence>
<dbReference type="EMBL" id="GFXV01001542">
    <property type="protein sequence ID" value="MBW13347.1"/>
    <property type="molecule type" value="Transcribed_RNA"/>
</dbReference>
<dbReference type="SMART" id="SM00408">
    <property type="entry name" value="IGc2"/>
    <property type="match status" value="5"/>
</dbReference>
<dbReference type="Gene3D" id="2.60.40.10">
    <property type="entry name" value="Immunoglobulins"/>
    <property type="match status" value="5"/>
</dbReference>
<evidence type="ECO:0000259" key="9">
    <source>
        <dbReference type="PROSITE" id="PS50835"/>
    </source>
</evidence>
<comment type="subcellular location">
    <subcellularLocation>
        <location evidence="1">Membrane</location>
        <topology evidence="1">Single-pass membrane protein</topology>
    </subcellularLocation>
</comment>
<organism evidence="10">
    <name type="scientific">Melanaphis sacchari</name>
    <dbReference type="NCBI Taxonomy" id="742174"/>
    <lineage>
        <taxon>Eukaryota</taxon>
        <taxon>Metazoa</taxon>
        <taxon>Ecdysozoa</taxon>
        <taxon>Arthropoda</taxon>
        <taxon>Hexapoda</taxon>
        <taxon>Insecta</taxon>
        <taxon>Pterygota</taxon>
        <taxon>Neoptera</taxon>
        <taxon>Paraneoptera</taxon>
        <taxon>Hemiptera</taxon>
        <taxon>Sternorrhyncha</taxon>
        <taxon>Aphidomorpha</taxon>
        <taxon>Aphidoidea</taxon>
        <taxon>Aphididae</taxon>
        <taxon>Aphidini</taxon>
        <taxon>Melanaphis</taxon>
    </lineage>
</organism>
<proteinExistence type="predicted"/>
<dbReference type="SUPFAM" id="SSF48726">
    <property type="entry name" value="Immunoglobulin"/>
    <property type="match status" value="4"/>
</dbReference>
<dbReference type="Pfam" id="PF13927">
    <property type="entry name" value="Ig_3"/>
    <property type="match status" value="2"/>
</dbReference>
<dbReference type="InterPro" id="IPR036179">
    <property type="entry name" value="Ig-like_dom_sf"/>
</dbReference>
<dbReference type="InterPro" id="IPR036116">
    <property type="entry name" value="FN3_sf"/>
</dbReference>
<dbReference type="AlphaFoldDB" id="A0A2H8TGU6"/>
<feature type="domain" description="Ig-like" evidence="9">
    <location>
        <begin position="148"/>
        <end position="243"/>
    </location>
</feature>
<feature type="domain" description="Ig-like" evidence="9">
    <location>
        <begin position="348"/>
        <end position="438"/>
    </location>
</feature>
<dbReference type="InterPro" id="IPR003599">
    <property type="entry name" value="Ig_sub"/>
</dbReference>
<dbReference type="InterPro" id="IPR013783">
    <property type="entry name" value="Ig-like_fold"/>
</dbReference>
<dbReference type="InterPro" id="IPR003598">
    <property type="entry name" value="Ig_sub2"/>
</dbReference>
<dbReference type="InterPro" id="IPR007110">
    <property type="entry name" value="Ig-like_dom"/>
</dbReference>
<dbReference type="OrthoDB" id="6431884at2759"/>
<dbReference type="PANTHER" id="PTHR23278:SF31">
    <property type="entry name" value="SIDESTEP II, ISOFORM A"/>
    <property type="match status" value="1"/>
</dbReference>
<feature type="domain" description="Ig-like" evidence="9">
    <location>
        <begin position="21"/>
        <end position="140"/>
    </location>
</feature>
<evidence type="ECO:0000256" key="2">
    <source>
        <dbReference type="ARBA" id="ARBA00022692"/>
    </source>
</evidence>
<evidence type="ECO:0000256" key="6">
    <source>
        <dbReference type="SAM" id="MobiDB-lite"/>
    </source>
</evidence>
<feature type="chain" id="PRO_5014165010" evidence="8">
    <location>
        <begin position="25"/>
        <end position="862"/>
    </location>
</feature>
<keyword evidence="2 7" id="KW-0812">Transmembrane</keyword>
<dbReference type="InterPro" id="IPR013162">
    <property type="entry name" value="CD80_C2-set"/>
</dbReference>
<protein>
    <submittedName>
        <fullName evidence="10">Protein turtle B</fullName>
    </submittedName>
</protein>
<dbReference type="PROSITE" id="PS50835">
    <property type="entry name" value="IG_LIKE"/>
    <property type="match status" value="5"/>
</dbReference>
<keyword evidence="3 7" id="KW-1133">Transmembrane helix</keyword>
<dbReference type="InterPro" id="IPR013106">
    <property type="entry name" value="Ig_V-set"/>
</dbReference>
<evidence type="ECO:0000256" key="5">
    <source>
        <dbReference type="ARBA" id="ARBA00023157"/>
    </source>
</evidence>
<dbReference type="Pfam" id="PF08205">
    <property type="entry name" value="C2-set_2"/>
    <property type="match status" value="1"/>
</dbReference>
<evidence type="ECO:0000256" key="7">
    <source>
        <dbReference type="SAM" id="Phobius"/>
    </source>
</evidence>
<feature type="compositionally biased region" description="Low complexity" evidence="6">
    <location>
        <begin position="766"/>
        <end position="789"/>
    </location>
</feature>
<dbReference type="SMART" id="SM00409">
    <property type="entry name" value="IG"/>
    <property type="match status" value="5"/>
</dbReference>
<feature type="signal peptide" evidence="8">
    <location>
        <begin position="1"/>
        <end position="24"/>
    </location>
</feature>
<dbReference type="SUPFAM" id="SSF49265">
    <property type="entry name" value="Fibronectin type III"/>
    <property type="match status" value="1"/>
</dbReference>